<comment type="caution">
    <text evidence="1">The sequence shown here is derived from an EMBL/GenBank/DDBJ whole genome shotgun (WGS) entry which is preliminary data.</text>
</comment>
<dbReference type="EMBL" id="BLAL01000066">
    <property type="protein sequence ID" value="GES83170.1"/>
    <property type="molecule type" value="Genomic_DNA"/>
</dbReference>
<name>A0A8H3LB68_9GLOM</name>
<proteinExistence type="predicted"/>
<protein>
    <submittedName>
        <fullName evidence="1">Uncharacterized protein</fullName>
    </submittedName>
</protein>
<organism evidence="1 2">
    <name type="scientific">Rhizophagus clarus</name>
    <dbReference type="NCBI Taxonomy" id="94130"/>
    <lineage>
        <taxon>Eukaryota</taxon>
        <taxon>Fungi</taxon>
        <taxon>Fungi incertae sedis</taxon>
        <taxon>Mucoromycota</taxon>
        <taxon>Glomeromycotina</taxon>
        <taxon>Glomeromycetes</taxon>
        <taxon>Glomerales</taxon>
        <taxon>Glomeraceae</taxon>
        <taxon>Rhizophagus</taxon>
    </lineage>
</organism>
<evidence type="ECO:0000313" key="1">
    <source>
        <dbReference type="EMBL" id="GES83170.1"/>
    </source>
</evidence>
<gene>
    <name evidence="1" type="ORF">RCL2_001033300</name>
</gene>
<accession>A0A8H3LB68</accession>
<dbReference type="Proteomes" id="UP000615446">
    <property type="component" value="Unassembled WGS sequence"/>
</dbReference>
<dbReference type="AlphaFoldDB" id="A0A8H3LB68"/>
<reference evidence="1" key="1">
    <citation type="submission" date="2019-10" db="EMBL/GenBank/DDBJ databases">
        <title>Conservation and host-specific expression of non-tandemly repeated heterogenous ribosome RNA gene in arbuscular mycorrhizal fungi.</title>
        <authorList>
            <person name="Maeda T."/>
            <person name="Kobayashi Y."/>
            <person name="Nakagawa T."/>
            <person name="Ezawa T."/>
            <person name="Yamaguchi K."/>
            <person name="Bino T."/>
            <person name="Nishimoto Y."/>
            <person name="Shigenobu S."/>
            <person name="Kawaguchi M."/>
        </authorList>
    </citation>
    <scope>NUCLEOTIDE SEQUENCE</scope>
    <source>
        <strain evidence="1">HR1</strain>
    </source>
</reference>
<sequence length="155" mass="18097">MCVVTKIVHNSKDQLFKLIIPLIQDNVNSDHNEVFAKIDNLDCWNSLNIEILCLAKGIIPKSFSKCLKDLKIPEQSKFKITKEVINTLVLQFKYLILKYCNIHQITLEQLRGIDSQKKKSKFVKTKDNNRIKDLSNILSTKYKVWIDGYFNIDDH</sequence>
<evidence type="ECO:0000313" key="2">
    <source>
        <dbReference type="Proteomes" id="UP000615446"/>
    </source>
</evidence>